<keyword evidence="4" id="KW-1133">Transmembrane helix</keyword>
<gene>
    <name evidence="6" type="ORF">FD50_GL001096</name>
</gene>
<protein>
    <submittedName>
        <fullName evidence="6">Lysozyme</fullName>
    </submittedName>
</protein>
<comment type="caution">
    <text evidence="6">The sequence shown here is derived from an EMBL/GenBank/DDBJ whole genome shotgun (WGS) entry which is preliminary data.</text>
</comment>
<evidence type="ECO:0000256" key="3">
    <source>
        <dbReference type="SAM" id="MobiDB-lite"/>
    </source>
</evidence>
<evidence type="ECO:0000259" key="5">
    <source>
        <dbReference type="SMART" id="SM00047"/>
    </source>
</evidence>
<dbReference type="AlphaFoldDB" id="A0A0R1UX99"/>
<dbReference type="STRING" id="1423801.FD50_GL001096"/>
<evidence type="ECO:0000256" key="2">
    <source>
        <dbReference type="ARBA" id="ARBA00022801"/>
    </source>
</evidence>
<dbReference type="Proteomes" id="UP000051166">
    <property type="component" value="Unassembled WGS sequence"/>
</dbReference>
<dbReference type="EMBL" id="AZFQ01000047">
    <property type="protein sequence ID" value="KRL97887.1"/>
    <property type="molecule type" value="Genomic_DNA"/>
</dbReference>
<dbReference type="PATRIC" id="fig|1423801.4.peg.1117"/>
<keyword evidence="4" id="KW-0472">Membrane</keyword>
<keyword evidence="2" id="KW-0378">Hydrolase</keyword>
<evidence type="ECO:0000256" key="4">
    <source>
        <dbReference type="SAM" id="Phobius"/>
    </source>
</evidence>
<reference evidence="6 7" key="1">
    <citation type="journal article" date="2015" name="Genome Announc.">
        <title>Expanding the biotechnology potential of lactobacilli through comparative genomics of 213 strains and associated genera.</title>
        <authorList>
            <person name="Sun Z."/>
            <person name="Harris H.M."/>
            <person name="McCann A."/>
            <person name="Guo C."/>
            <person name="Argimon S."/>
            <person name="Zhang W."/>
            <person name="Yang X."/>
            <person name="Jeffery I.B."/>
            <person name="Cooney J.C."/>
            <person name="Kagawa T.F."/>
            <person name="Liu W."/>
            <person name="Song Y."/>
            <person name="Salvetti E."/>
            <person name="Wrobel A."/>
            <person name="Rasinkangas P."/>
            <person name="Parkhill J."/>
            <person name="Rea M.C."/>
            <person name="O'Sullivan O."/>
            <person name="Ritari J."/>
            <person name="Douillard F.P."/>
            <person name="Paul Ross R."/>
            <person name="Yang R."/>
            <person name="Briner A.E."/>
            <person name="Felis G.E."/>
            <person name="de Vos W.M."/>
            <person name="Barrangou R."/>
            <person name="Klaenhammer T.R."/>
            <person name="Caufield P.W."/>
            <person name="Cui Y."/>
            <person name="Zhang H."/>
            <person name="O'Toole P.W."/>
        </authorList>
    </citation>
    <scope>NUCLEOTIDE SEQUENCE [LARGE SCALE GENOMIC DNA]</scope>
    <source>
        <strain evidence="6 7">DSM 16230</strain>
    </source>
</reference>
<comment type="similarity">
    <text evidence="1">Belongs to the glycosyl hydrolase 73 family.</text>
</comment>
<keyword evidence="4" id="KW-0812">Transmembrane</keyword>
<dbReference type="GO" id="GO:0004040">
    <property type="term" value="F:amidase activity"/>
    <property type="evidence" value="ECO:0007669"/>
    <property type="project" value="InterPro"/>
</dbReference>
<feature type="compositionally biased region" description="Basic residues" evidence="3">
    <location>
        <begin position="1"/>
        <end position="21"/>
    </location>
</feature>
<dbReference type="RefSeq" id="WP_056961021.1">
    <property type="nucleotide sequence ID" value="NZ_AZFQ01000047.1"/>
</dbReference>
<feature type="region of interest" description="Disordered" evidence="3">
    <location>
        <begin position="1"/>
        <end position="22"/>
    </location>
</feature>
<dbReference type="PANTHER" id="PTHR33308:SF10">
    <property type="entry name" value="EXO-GLUCOSAMINIDASE LYTG"/>
    <property type="match status" value="1"/>
</dbReference>
<dbReference type="PANTHER" id="PTHR33308">
    <property type="entry name" value="PEPTIDOGLYCAN HYDROLASE FLGJ"/>
    <property type="match status" value="1"/>
</dbReference>
<keyword evidence="7" id="KW-1185">Reference proteome</keyword>
<dbReference type="Gene3D" id="4.10.80.30">
    <property type="entry name" value="DNA polymerase, domain 6"/>
    <property type="match status" value="1"/>
</dbReference>
<evidence type="ECO:0000313" key="6">
    <source>
        <dbReference type="EMBL" id="KRL97887.1"/>
    </source>
</evidence>
<proteinExistence type="inferred from homology"/>
<feature type="domain" description="Mannosyl-glycoprotein endo-beta-N-acetylglucosamidase-like" evidence="5">
    <location>
        <begin position="69"/>
        <end position="226"/>
    </location>
</feature>
<dbReference type="PRINTS" id="PR01002">
    <property type="entry name" value="FLGFLGJ"/>
</dbReference>
<sequence>MAVKRKRKTTKRKSRGRRPQQKHNFLFENGHLQVTNLLVVLLFLGVLMLQFVGWTSQDNSQKNSATNATMQITDNQKRAFIAQILPIAQAEQQKYKIFASITLAQAALESDWGQSQLASQYHNLFGVKSSASDAQLLTTKEYVNGQWITVQARFATYASWKQSVQAHTQLFVNGTAWDHAHYEEVLTATNYQQAAEALQKKGYATDPEYAQKLISLIKEYQLNKYDGL</sequence>
<name>A0A0R1UX99_9LACO</name>
<dbReference type="InterPro" id="IPR051056">
    <property type="entry name" value="Glycosyl_Hydrolase_73"/>
</dbReference>
<dbReference type="Pfam" id="PF01832">
    <property type="entry name" value="Glucosaminidase"/>
    <property type="match status" value="1"/>
</dbReference>
<organism evidence="6 7">
    <name type="scientific">Liquorilactobacillus satsumensis DSM 16230 = JCM 12392</name>
    <dbReference type="NCBI Taxonomy" id="1423801"/>
    <lineage>
        <taxon>Bacteria</taxon>
        <taxon>Bacillati</taxon>
        <taxon>Bacillota</taxon>
        <taxon>Bacilli</taxon>
        <taxon>Lactobacillales</taxon>
        <taxon>Lactobacillaceae</taxon>
        <taxon>Liquorilactobacillus</taxon>
    </lineage>
</organism>
<feature type="transmembrane region" description="Helical" evidence="4">
    <location>
        <begin position="34"/>
        <end position="54"/>
    </location>
</feature>
<dbReference type="Gene3D" id="1.10.530.10">
    <property type="match status" value="1"/>
</dbReference>
<dbReference type="SMR" id="A0A0R1UX99"/>
<accession>A0A0R1UX99</accession>
<dbReference type="GeneID" id="98308454"/>
<dbReference type="InterPro" id="IPR002901">
    <property type="entry name" value="MGlyc_endo_b_GlcNAc-like_dom"/>
</dbReference>
<evidence type="ECO:0000313" key="7">
    <source>
        <dbReference type="Proteomes" id="UP000051166"/>
    </source>
</evidence>
<dbReference type="SMART" id="SM00047">
    <property type="entry name" value="LYZ2"/>
    <property type="match status" value="1"/>
</dbReference>
<evidence type="ECO:0000256" key="1">
    <source>
        <dbReference type="ARBA" id="ARBA00010266"/>
    </source>
</evidence>